<proteinExistence type="predicted"/>
<protein>
    <submittedName>
        <fullName evidence="2">Uncharacterized protein</fullName>
    </submittedName>
</protein>
<evidence type="ECO:0000313" key="2">
    <source>
        <dbReference type="EMBL" id="GAA0155072.1"/>
    </source>
</evidence>
<keyword evidence="3" id="KW-1185">Reference proteome</keyword>
<dbReference type="AlphaFoldDB" id="A0AAV3PVW2"/>
<feature type="region of interest" description="Disordered" evidence="1">
    <location>
        <begin position="1"/>
        <end position="34"/>
    </location>
</feature>
<evidence type="ECO:0000256" key="1">
    <source>
        <dbReference type="SAM" id="MobiDB-lite"/>
    </source>
</evidence>
<organism evidence="2 3">
    <name type="scientific">Lithospermum erythrorhizon</name>
    <name type="common">Purple gromwell</name>
    <name type="synonym">Lithospermum officinale var. erythrorhizon</name>
    <dbReference type="NCBI Taxonomy" id="34254"/>
    <lineage>
        <taxon>Eukaryota</taxon>
        <taxon>Viridiplantae</taxon>
        <taxon>Streptophyta</taxon>
        <taxon>Embryophyta</taxon>
        <taxon>Tracheophyta</taxon>
        <taxon>Spermatophyta</taxon>
        <taxon>Magnoliopsida</taxon>
        <taxon>eudicotyledons</taxon>
        <taxon>Gunneridae</taxon>
        <taxon>Pentapetalae</taxon>
        <taxon>asterids</taxon>
        <taxon>lamiids</taxon>
        <taxon>Boraginales</taxon>
        <taxon>Boraginaceae</taxon>
        <taxon>Boraginoideae</taxon>
        <taxon>Lithospermeae</taxon>
        <taxon>Lithospermum</taxon>
    </lineage>
</organism>
<gene>
    <name evidence="2" type="ORF">LIER_12892</name>
</gene>
<evidence type="ECO:0000313" key="3">
    <source>
        <dbReference type="Proteomes" id="UP001454036"/>
    </source>
</evidence>
<sequence>MGIAIDDGFMRPKPPTVETRGTSTGGGTADASGRFAYDNGEGGIGRDEGSQGEFAQIPHWLGDFTFYDIPPRTKGASRPSIEAQLANI</sequence>
<name>A0AAV3PVW2_LITER</name>
<reference evidence="2 3" key="1">
    <citation type="submission" date="2024-01" db="EMBL/GenBank/DDBJ databases">
        <title>The complete chloroplast genome sequence of Lithospermum erythrorhizon: insights into the phylogenetic relationship among Boraginaceae species and the maternal lineages of purple gromwells.</title>
        <authorList>
            <person name="Okada T."/>
            <person name="Watanabe K."/>
        </authorList>
    </citation>
    <scope>NUCLEOTIDE SEQUENCE [LARGE SCALE GENOMIC DNA]</scope>
</reference>
<dbReference type="EMBL" id="BAABME010002536">
    <property type="protein sequence ID" value="GAA0155072.1"/>
    <property type="molecule type" value="Genomic_DNA"/>
</dbReference>
<accession>A0AAV3PVW2</accession>
<dbReference type="Proteomes" id="UP001454036">
    <property type="component" value="Unassembled WGS sequence"/>
</dbReference>
<comment type="caution">
    <text evidence="2">The sequence shown here is derived from an EMBL/GenBank/DDBJ whole genome shotgun (WGS) entry which is preliminary data.</text>
</comment>